<evidence type="ECO:0000256" key="9">
    <source>
        <dbReference type="PIRSR" id="PIRSR600821-52"/>
    </source>
</evidence>
<dbReference type="Gene3D" id="3.20.20.10">
    <property type="entry name" value="Alanine racemase"/>
    <property type="match status" value="1"/>
</dbReference>
<dbReference type="EC" id="5.1.1.1" evidence="7"/>
<dbReference type="SMART" id="SM01005">
    <property type="entry name" value="Ala_racemase_C"/>
    <property type="match status" value="1"/>
</dbReference>
<dbReference type="InterPro" id="IPR035911">
    <property type="entry name" value="MurE/MurF_N"/>
</dbReference>
<keyword evidence="5 7" id="KW-0663">Pyridoxal phosphate</keyword>
<dbReference type="Pfam" id="PF08245">
    <property type="entry name" value="Mur_ligase_M"/>
    <property type="match status" value="1"/>
</dbReference>
<dbReference type="SUPFAM" id="SSF53623">
    <property type="entry name" value="MurD-like peptide ligases, catalytic domain"/>
    <property type="match status" value="1"/>
</dbReference>
<dbReference type="Pfam" id="PF01168">
    <property type="entry name" value="Ala_racemase_N"/>
    <property type="match status" value="1"/>
</dbReference>
<dbReference type="InterPro" id="IPR051046">
    <property type="entry name" value="MurCDEF_CellWall_CoF430Synth"/>
</dbReference>
<keyword evidence="6 7" id="KW-0413">Isomerase</keyword>
<dbReference type="InterPro" id="IPR000821">
    <property type="entry name" value="Ala_racemase"/>
</dbReference>
<dbReference type="Proteomes" id="UP000031980">
    <property type="component" value="Unassembled WGS sequence"/>
</dbReference>
<feature type="active site" description="Proton acceptor; specific for D-alanine" evidence="7">
    <location>
        <position position="487"/>
    </location>
</feature>
<keyword evidence="4" id="KW-0067">ATP-binding</keyword>
<dbReference type="EMBL" id="JPIU01000038">
    <property type="protein sequence ID" value="KIO44837.1"/>
    <property type="molecule type" value="Genomic_DNA"/>
</dbReference>
<comment type="pathway">
    <text evidence="7">Amino-acid biosynthesis; D-alanine biosynthesis; D-alanine from L-alanine: step 1/1.</text>
</comment>
<dbReference type="SUPFAM" id="SSF53244">
    <property type="entry name" value="MurD-like peptide ligases, peptide-binding domain"/>
    <property type="match status" value="1"/>
</dbReference>
<dbReference type="GO" id="GO:0016881">
    <property type="term" value="F:acid-amino acid ligase activity"/>
    <property type="evidence" value="ECO:0007669"/>
    <property type="project" value="InterPro"/>
</dbReference>
<dbReference type="SUPFAM" id="SSF63418">
    <property type="entry name" value="MurE/MurF N-terminal domain"/>
    <property type="match status" value="1"/>
</dbReference>
<accession>A0A0C3NFF9</accession>
<protein>
    <recommendedName>
        <fullName evidence="7">Alanine racemase</fullName>
        <ecNumber evidence="7">5.1.1.1</ecNumber>
    </recommendedName>
</protein>
<comment type="similarity">
    <text evidence="7">Belongs to the alanine racemase family.</text>
</comment>
<dbReference type="SUPFAM" id="SSF51419">
    <property type="entry name" value="PLP-binding barrel"/>
    <property type="match status" value="1"/>
</dbReference>
<comment type="catalytic activity">
    <reaction evidence="7">
        <text>L-alanine = D-alanine</text>
        <dbReference type="Rhea" id="RHEA:20249"/>
        <dbReference type="ChEBI" id="CHEBI:57416"/>
        <dbReference type="ChEBI" id="CHEBI:57972"/>
        <dbReference type="EC" id="5.1.1.1"/>
    </reaction>
</comment>
<evidence type="ECO:0000256" key="8">
    <source>
        <dbReference type="PIRSR" id="PIRSR600821-50"/>
    </source>
</evidence>
<feature type="domain" description="Alanine racemase C-terminal" evidence="10">
    <location>
        <begin position="689"/>
        <end position="813"/>
    </location>
</feature>
<evidence type="ECO:0000256" key="1">
    <source>
        <dbReference type="ARBA" id="ARBA00001933"/>
    </source>
</evidence>
<dbReference type="NCBIfam" id="TIGR00492">
    <property type="entry name" value="alr"/>
    <property type="match status" value="1"/>
</dbReference>
<keyword evidence="2" id="KW-0436">Ligase</keyword>
<comment type="function">
    <text evidence="7">Catalyzes the interconversion of L-alanine and D-alanine. May also act on other amino acids.</text>
</comment>
<dbReference type="CDD" id="cd00430">
    <property type="entry name" value="PLPDE_III_AR"/>
    <property type="match status" value="1"/>
</dbReference>
<dbReference type="NCBIfam" id="NF008897">
    <property type="entry name" value="PRK11930.1"/>
    <property type="match status" value="1"/>
</dbReference>
<evidence type="ECO:0000259" key="10">
    <source>
        <dbReference type="SMART" id="SM01005"/>
    </source>
</evidence>
<dbReference type="GO" id="GO:0008784">
    <property type="term" value="F:alanine racemase activity"/>
    <property type="evidence" value="ECO:0007669"/>
    <property type="project" value="UniProtKB-UniRule"/>
</dbReference>
<dbReference type="InterPro" id="IPR036615">
    <property type="entry name" value="Mur_ligase_C_dom_sf"/>
</dbReference>
<dbReference type="GO" id="GO:0005524">
    <property type="term" value="F:ATP binding"/>
    <property type="evidence" value="ECO:0007669"/>
    <property type="project" value="UniProtKB-KW"/>
</dbReference>
<dbReference type="InterPro" id="IPR001608">
    <property type="entry name" value="Ala_racemase_N"/>
</dbReference>
<evidence type="ECO:0000256" key="7">
    <source>
        <dbReference type="HAMAP-Rule" id="MF_01201"/>
    </source>
</evidence>
<dbReference type="Pfam" id="PF01225">
    <property type="entry name" value="Mur_ligase"/>
    <property type="match status" value="1"/>
</dbReference>
<reference evidence="11 12" key="1">
    <citation type="submission" date="2014-07" db="EMBL/GenBank/DDBJ databases">
        <title>Porphyromonadaceae bacterium OUH 308042 = ATCC BAA-2681 = DSM 28342 draft genome.</title>
        <authorList>
            <person name="Sydenham T.V."/>
            <person name="Hasman H."/>
            <person name="Justensen U.S."/>
        </authorList>
    </citation>
    <scope>NUCLEOTIDE SEQUENCE [LARGE SCALE GENOMIC DNA]</scope>
    <source>
        <strain evidence="11 12">OUH 308042</strain>
    </source>
</reference>
<feature type="binding site" evidence="7 9">
    <location>
        <position position="585"/>
    </location>
    <ligand>
        <name>substrate</name>
    </ligand>
</feature>
<dbReference type="Gene3D" id="3.40.1390.10">
    <property type="entry name" value="MurE/MurF, N-terminal domain"/>
    <property type="match status" value="1"/>
</dbReference>
<feature type="modified residue" description="N6-(pyridoxal phosphate)lysine" evidence="7 8">
    <location>
        <position position="487"/>
    </location>
</feature>
<organism evidence="11 12">
    <name type="scientific">Sanguibacteroides justesenii</name>
    <dbReference type="NCBI Taxonomy" id="1547597"/>
    <lineage>
        <taxon>Bacteria</taxon>
        <taxon>Pseudomonadati</taxon>
        <taxon>Bacteroidota</taxon>
        <taxon>Bacteroidia</taxon>
        <taxon>Bacteroidales</taxon>
        <taxon>Porphyromonadaceae</taxon>
        <taxon>Sanguibacteroides</taxon>
    </lineage>
</organism>
<dbReference type="InterPro" id="IPR036565">
    <property type="entry name" value="Mur-like_cat_sf"/>
</dbReference>
<feature type="active site" description="Proton acceptor; specific for L-alanine" evidence="7">
    <location>
        <position position="710"/>
    </location>
</feature>
<evidence type="ECO:0000256" key="6">
    <source>
        <dbReference type="ARBA" id="ARBA00023235"/>
    </source>
</evidence>
<dbReference type="PANTHER" id="PTHR43024:SF1">
    <property type="entry name" value="UDP-N-ACETYLMURAMOYL-TRIPEPTIDE--D-ALANYL-D-ALANINE LIGASE"/>
    <property type="match status" value="1"/>
</dbReference>
<dbReference type="InterPro" id="IPR011079">
    <property type="entry name" value="Ala_racemase_C"/>
</dbReference>
<dbReference type="GO" id="GO:0030632">
    <property type="term" value="P:D-alanine biosynthetic process"/>
    <property type="evidence" value="ECO:0007669"/>
    <property type="project" value="UniProtKB-UniRule"/>
</dbReference>
<dbReference type="GO" id="GO:0030170">
    <property type="term" value="F:pyridoxal phosphate binding"/>
    <property type="evidence" value="ECO:0007669"/>
    <property type="project" value="UniProtKB-UniRule"/>
</dbReference>
<proteinExistence type="inferred from homology"/>
<dbReference type="HAMAP" id="MF_01201">
    <property type="entry name" value="Ala_racemase"/>
    <property type="match status" value="1"/>
</dbReference>
<dbReference type="InterPro" id="IPR000713">
    <property type="entry name" value="Mur_ligase_N"/>
</dbReference>
<dbReference type="InterPro" id="IPR013221">
    <property type="entry name" value="Mur_ligase_cen"/>
</dbReference>
<dbReference type="PRINTS" id="PR00992">
    <property type="entry name" value="ALARACEMASE"/>
</dbReference>
<evidence type="ECO:0000313" key="12">
    <source>
        <dbReference type="Proteomes" id="UP000031980"/>
    </source>
</evidence>
<dbReference type="UniPathway" id="UPA00042">
    <property type="reaction ID" value="UER00497"/>
</dbReference>
<dbReference type="AlphaFoldDB" id="A0A0C3NFF9"/>
<comment type="cofactor">
    <cofactor evidence="1 7 8">
        <name>pyridoxal 5'-phosphate</name>
        <dbReference type="ChEBI" id="CHEBI:597326"/>
    </cofactor>
</comment>
<name>A0A0C3NFF9_9PORP</name>
<dbReference type="SUPFAM" id="SSF50621">
    <property type="entry name" value="Alanine racemase C-terminal domain-like"/>
    <property type="match status" value="1"/>
</dbReference>
<dbReference type="Gene3D" id="3.90.190.20">
    <property type="entry name" value="Mur ligase, C-terminal domain"/>
    <property type="match status" value="1"/>
</dbReference>
<dbReference type="RefSeq" id="WP_041505087.1">
    <property type="nucleotide sequence ID" value="NZ_JPIU01000038.1"/>
</dbReference>
<sequence>MMYSIEEIARVIRGDLKKGCPVTISEYGIDSRSVIYADQTLFFALKGQNHDAHDYILSLYENGVRAFVIHEYRSEFDRLTEANFIRVDDVLSALQQLAAHYRQQSKAEIIGITGSNGKTIVKEWLSQLLMENYRVYRSPRSYNSQVGVPLSLLGIEEETEIAVIEAGISQKGEMQRLEQMIRPDIGLFTHIGEAHDENFTSTEEKLTEKAKLFTSCKTLVGQAGEVLKFIKKQLPDRVRLFLWGDSPEAIVKTETLDIDAKSRQVRITHGNISFLLTIPFPDAASFENTMNAVCVLLLKGIQPSSITRLVKHLSSIAMRMEIKEGINNCILINDYYNSDPASFQLALNSLSIQDPHKERVVILSDFMDISEDKQTLYKSIAMLLQQAKISCFIGIGKELREYQHYFTVDNSRFYENTEQFLKQENRNNFKNQVILIKGARRFQFEFIAGFLQKQSHGTILEVDLDAMVHNLNYFRSLTSAKLAVMVKAFSYGSGSKEIASLLQYHRVDYLMVAFADEGIELRAAGITLPIAVMNPEREAFDNMITFGLEPEIYALDILEDFEKALGKHGIKHFPVHVKLNTGMNRSGFDEKDLPELLRFFNRPRTVYIRSLFSHLAGSDESIHDEFTLNQIHLFENMTTTIQAHFNYKIWRHILNSAGIERFPQYHFDMVRLGIGLHGISSDHALLRPVSTFKTHISSIREVPTGQSIGYGRKSYTDRPSRIAVIPVGYADGLNRHLSNRVGEVYVKGKKAPIIGNICMDTCMIDITDTDALVGEEVEIFGKHIPVTEIADKLGTIPYEILTGVSSRVKRVYYKE</sequence>
<feature type="binding site" evidence="7 9">
    <location>
        <position position="759"/>
    </location>
    <ligand>
        <name>substrate</name>
    </ligand>
</feature>
<evidence type="ECO:0000256" key="2">
    <source>
        <dbReference type="ARBA" id="ARBA00022598"/>
    </source>
</evidence>
<dbReference type="Pfam" id="PF00842">
    <property type="entry name" value="Ala_racemase_C"/>
    <property type="match status" value="1"/>
</dbReference>
<evidence type="ECO:0000256" key="5">
    <source>
        <dbReference type="ARBA" id="ARBA00022898"/>
    </source>
</evidence>
<evidence type="ECO:0000256" key="3">
    <source>
        <dbReference type="ARBA" id="ARBA00022741"/>
    </source>
</evidence>
<evidence type="ECO:0000256" key="4">
    <source>
        <dbReference type="ARBA" id="ARBA00022840"/>
    </source>
</evidence>
<evidence type="ECO:0000313" key="11">
    <source>
        <dbReference type="EMBL" id="KIO44837.1"/>
    </source>
</evidence>
<dbReference type="PANTHER" id="PTHR43024">
    <property type="entry name" value="UDP-N-ACETYLMURAMOYL-TRIPEPTIDE--D-ALANYL-D-ALANINE LIGASE"/>
    <property type="match status" value="1"/>
</dbReference>
<gene>
    <name evidence="11" type="ORF">BA92_07395</name>
</gene>
<dbReference type="Gene3D" id="3.40.1190.10">
    <property type="entry name" value="Mur-like, catalytic domain"/>
    <property type="match status" value="1"/>
</dbReference>
<keyword evidence="12" id="KW-1185">Reference proteome</keyword>
<dbReference type="InterPro" id="IPR029066">
    <property type="entry name" value="PLP-binding_barrel"/>
</dbReference>
<comment type="caution">
    <text evidence="11">The sequence shown here is derived from an EMBL/GenBank/DDBJ whole genome shotgun (WGS) entry which is preliminary data.</text>
</comment>
<dbReference type="Gene3D" id="2.40.37.10">
    <property type="entry name" value="Lyase, Ornithine Decarboxylase, Chain A, domain 1"/>
    <property type="match status" value="1"/>
</dbReference>
<dbReference type="InterPro" id="IPR009006">
    <property type="entry name" value="Ala_racemase/Decarboxylase_C"/>
</dbReference>
<keyword evidence="3" id="KW-0547">Nucleotide-binding</keyword>